<evidence type="ECO:0000313" key="5">
    <source>
        <dbReference type="Proteomes" id="UP000518605"/>
    </source>
</evidence>
<evidence type="ECO:0000256" key="1">
    <source>
        <dbReference type="ARBA" id="ARBA00022679"/>
    </source>
</evidence>
<dbReference type="InterPro" id="IPR016181">
    <property type="entry name" value="Acyl_CoA_acyltransferase"/>
</dbReference>
<keyword evidence="2" id="KW-0012">Acyltransferase</keyword>
<keyword evidence="5" id="KW-1185">Reference proteome</keyword>
<keyword evidence="4" id="KW-0689">Ribosomal protein</keyword>
<dbReference type="InterPro" id="IPR000182">
    <property type="entry name" value="GNAT_dom"/>
</dbReference>
<dbReference type="PANTHER" id="PTHR43420">
    <property type="entry name" value="ACETYLTRANSFERASE"/>
    <property type="match status" value="1"/>
</dbReference>
<dbReference type="InterPro" id="IPR050680">
    <property type="entry name" value="YpeA/RimI_acetyltransf"/>
</dbReference>
<name>A0A7W5CAV7_9BACL</name>
<keyword evidence="1" id="KW-0808">Transferase</keyword>
<protein>
    <submittedName>
        <fullName evidence="4">Ribosomal protein S18 acetylase RimI-like enzyme</fullName>
    </submittedName>
</protein>
<dbReference type="SUPFAM" id="SSF55729">
    <property type="entry name" value="Acyl-CoA N-acyltransferases (Nat)"/>
    <property type="match status" value="1"/>
</dbReference>
<evidence type="ECO:0000256" key="2">
    <source>
        <dbReference type="ARBA" id="ARBA00023315"/>
    </source>
</evidence>
<gene>
    <name evidence="4" type="ORF">FHS16_004434</name>
</gene>
<accession>A0A7W5CAV7</accession>
<dbReference type="GO" id="GO:0005840">
    <property type="term" value="C:ribosome"/>
    <property type="evidence" value="ECO:0007669"/>
    <property type="project" value="UniProtKB-KW"/>
</dbReference>
<sequence length="178" mass="19745">MIESARIEDAEEVMPLILAAIGHIAYTLAGTEDLEEARRILIGFYKREDNRISYKHVLVDRREHKIAGMLLSYAGDGAAALDLPFAARGGDAIAVEAREGEYYLDSIAVDEHYQGQGIAKALISAFESKGQEQGYSKLSLIVEPNNARAYALYNKLNYEEDGSIQVSGSRYIRMVKQL</sequence>
<evidence type="ECO:0000313" key="4">
    <source>
        <dbReference type="EMBL" id="MBB3154352.1"/>
    </source>
</evidence>
<dbReference type="Pfam" id="PF00583">
    <property type="entry name" value="Acetyltransf_1"/>
    <property type="match status" value="1"/>
</dbReference>
<dbReference type="EMBL" id="JACHXW010000015">
    <property type="protein sequence ID" value="MBB3154352.1"/>
    <property type="molecule type" value="Genomic_DNA"/>
</dbReference>
<comment type="caution">
    <text evidence="4">The sequence shown here is derived from an EMBL/GenBank/DDBJ whole genome shotgun (WGS) entry which is preliminary data.</text>
</comment>
<dbReference type="RefSeq" id="WP_183567618.1">
    <property type="nucleotide sequence ID" value="NZ_CBCSLB010000016.1"/>
</dbReference>
<evidence type="ECO:0000259" key="3">
    <source>
        <dbReference type="PROSITE" id="PS51186"/>
    </source>
</evidence>
<dbReference type="AlphaFoldDB" id="A0A7W5CAV7"/>
<dbReference type="PROSITE" id="PS51186">
    <property type="entry name" value="GNAT"/>
    <property type="match status" value="1"/>
</dbReference>
<dbReference type="Gene3D" id="3.40.630.30">
    <property type="match status" value="1"/>
</dbReference>
<proteinExistence type="predicted"/>
<dbReference type="Proteomes" id="UP000518605">
    <property type="component" value="Unassembled WGS sequence"/>
</dbReference>
<feature type="domain" description="N-acetyltransferase" evidence="3">
    <location>
        <begin position="1"/>
        <end position="178"/>
    </location>
</feature>
<organism evidence="4 5">
    <name type="scientific">Paenibacillus endophyticus</name>
    <dbReference type="NCBI Taxonomy" id="1294268"/>
    <lineage>
        <taxon>Bacteria</taxon>
        <taxon>Bacillati</taxon>
        <taxon>Bacillota</taxon>
        <taxon>Bacilli</taxon>
        <taxon>Bacillales</taxon>
        <taxon>Paenibacillaceae</taxon>
        <taxon>Paenibacillus</taxon>
    </lineage>
</organism>
<keyword evidence="4" id="KW-0687">Ribonucleoprotein</keyword>
<dbReference type="PANTHER" id="PTHR43420:SF52">
    <property type="entry name" value="N-ACETYLTRANSFERASE YODP"/>
    <property type="match status" value="1"/>
</dbReference>
<dbReference type="GO" id="GO:0016747">
    <property type="term" value="F:acyltransferase activity, transferring groups other than amino-acyl groups"/>
    <property type="evidence" value="ECO:0007669"/>
    <property type="project" value="InterPro"/>
</dbReference>
<dbReference type="CDD" id="cd04301">
    <property type="entry name" value="NAT_SF"/>
    <property type="match status" value="1"/>
</dbReference>
<reference evidence="4 5" key="1">
    <citation type="submission" date="2020-08" db="EMBL/GenBank/DDBJ databases">
        <title>Genomic Encyclopedia of Type Strains, Phase III (KMG-III): the genomes of soil and plant-associated and newly described type strains.</title>
        <authorList>
            <person name="Whitman W."/>
        </authorList>
    </citation>
    <scope>NUCLEOTIDE SEQUENCE [LARGE SCALE GENOMIC DNA]</scope>
    <source>
        <strain evidence="4 5">CECT 8234</strain>
    </source>
</reference>